<name>X1RWA7_9ZZZZ</name>
<keyword evidence="1" id="KW-1133">Transmembrane helix</keyword>
<dbReference type="EMBL" id="BARW01000116">
    <property type="protein sequence ID" value="GAI59799.1"/>
    <property type="molecule type" value="Genomic_DNA"/>
</dbReference>
<keyword evidence="1" id="KW-0472">Membrane</keyword>
<evidence type="ECO:0000256" key="1">
    <source>
        <dbReference type="SAM" id="Phobius"/>
    </source>
</evidence>
<sequence>MIMLDTLGIDAGTLIAIIALVSVWVYSAIFVHLYAERKLDEAKRREARRQRDITNES</sequence>
<dbReference type="AlphaFoldDB" id="X1RWA7"/>
<reference evidence="2" key="1">
    <citation type="journal article" date="2014" name="Front. Microbiol.">
        <title>High frequency of phylogenetically diverse reductive dehalogenase-homologous genes in deep subseafloor sedimentary metagenomes.</title>
        <authorList>
            <person name="Kawai M."/>
            <person name="Futagami T."/>
            <person name="Toyoda A."/>
            <person name="Takaki Y."/>
            <person name="Nishi S."/>
            <person name="Hori S."/>
            <person name="Arai W."/>
            <person name="Tsubouchi T."/>
            <person name="Morono Y."/>
            <person name="Uchiyama I."/>
            <person name="Ito T."/>
            <person name="Fujiyama A."/>
            <person name="Inagaki F."/>
            <person name="Takami H."/>
        </authorList>
    </citation>
    <scope>NUCLEOTIDE SEQUENCE</scope>
    <source>
        <strain evidence="2">Expedition CK06-06</strain>
    </source>
</reference>
<evidence type="ECO:0000313" key="2">
    <source>
        <dbReference type="EMBL" id="GAI59799.1"/>
    </source>
</evidence>
<organism evidence="2">
    <name type="scientific">marine sediment metagenome</name>
    <dbReference type="NCBI Taxonomy" id="412755"/>
    <lineage>
        <taxon>unclassified sequences</taxon>
        <taxon>metagenomes</taxon>
        <taxon>ecological metagenomes</taxon>
    </lineage>
</organism>
<feature type="transmembrane region" description="Helical" evidence="1">
    <location>
        <begin position="12"/>
        <end position="35"/>
    </location>
</feature>
<accession>X1RWA7</accession>
<proteinExistence type="predicted"/>
<protein>
    <submittedName>
        <fullName evidence="2">Uncharacterized protein</fullName>
    </submittedName>
</protein>
<comment type="caution">
    <text evidence="2">The sequence shown here is derived from an EMBL/GenBank/DDBJ whole genome shotgun (WGS) entry which is preliminary data.</text>
</comment>
<gene>
    <name evidence="2" type="ORF">S12H4_00761</name>
</gene>
<keyword evidence="1" id="KW-0812">Transmembrane</keyword>